<evidence type="ECO:0000313" key="1">
    <source>
        <dbReference type="EMBL" id="AKB44583.1"/>
    </source>
</evidence>
<dbReference type="EMBL" id="CP009520">
    <property type="protein sequence ID" value="AKB44583.1"/>
    <property type="molecule type" value="Genomic_DNA"/>
</dbReference>
<dbReference type="PATRIC" id="fig|1434123.4.peg.2825"/>
<dbReference type="AlphaFoldDB" id="A0A0E3Q527"/>
<keyword evidence="2" id="KW-1185">Reference proteome</keyword>
<name>A0A0E3Q527_9EURY</name>
<dbReference type="RefSeq" id="WP_048121355.1">
    <property type="nucleotide sequence ID" value="NZ_CP009520.1"/>
</dbReference>
<evidence type="ECO:0000313" key="2">
    <source>
        <dbReference type="Proteomes" id="UP000033096"/>
    </source>
</evidence>
<dbReference type="Proteomes" id="UP000033096">
    <property type="component" value="Chromosome"/>
</dbReference>
<dbReference type="GeneID" id="24810798"/>
<accession>A0A0E3Q527</accession>
<gene>
    <name evidence="1" type="ORF">MSVAZ_2314</name>
</gene>
<reference evidence="1 2" key="1">
    <citation type="submission" date="2014-07" db="EMBL/GenBank/DDBJ databases">
        <title>Methanogenic archaea and the global carbon cycle.</title>
        <authorList>
            <person name="Henriksen J.R."/>
            <person name="Luke J."/>
            <person name="Reinhart S."/>
            <person name="Benedict M.N."/>
            <person name="Youngblut N.D."/>
            <person name="Metcalf M.E."/>
            <person name="Whitaker R.J."/>
            <person name="Metcalf W.W."/>
        </authorList>
    </citation>
    <scope>NUCLEOTIDE SEQUENCE [LARGE SCALE GENOMIC DNA]</scope>
    <source>
        <strain evidence="1 2">Z-761</strain>
    </source>
</reference>
<proteinExistence type="predicted"/>
<protein>
    <submittedName>
        <fullName evidence="1">Uncharacterized protein</fullName>
    </submittedName>
</protein>
<organism evidence="1 2">
    <name type="scientific">Methanosarcina vacuolata Z-761</name>
    <dbReference type="NCBI Taxonomy" id="1434123"/>
    <lineage>
        <taxon>Archaea</taxon>
        <taxon>Methanobacteriati</taxon>
        <taxon>Methanobacteriota</taxon>
        <taxon>Stenosarchaea group</taxon>
        <taxon>Methanomicrobia</taxon>
        <taxon>Methanosarcinales</taxon>
        <taxon>Methanosarcinaceae</taxon>
        <taxon>Methanosarcina</taxon>
    </lineage>
</organism>
<dbReference type="KEGG" id="mvc:MSVAZ_2314"/>
<sequence length="159" mass="18034">MKKTWTAIIVFFVCVLGILGTFYESQLKAAADVVLFGHVSYTDEELQELYEKYDITENDLKFARGELPNYLDGTVFQSNSRVIVSETGEPPESSKEGVDYDVVMSEQEMLAIIEEARVAYIEKYGVDPSNPKIDEVDGYLIPVQEAKKLAFLSMVRERE</sequence>
<dbReference type="HOGENOM" id="CLU_131903_0_0_2"/>